<protein>
    <submittedName>
        <fullName evidence="2">DUF2515 family protein</fullName>
    </submittedName>
</protein>
<keyword evidence="1" id="KW-1133">Transmembrane helix</keyword>
<dbReference type="RefSeq" id="WP_379746334.1">
    <property type="nucleotide sequence ID" value="NZ_JBHTCP010000004.1"/>
</dbReference>
<evidence type="ECO:0000256" key="1">
    <source>
        <dbReference type="SAM" id="Phobius"/>
    </source>
</evidence>
<accession>A0ABW2NN62</accession>
<gene>
    <name evidence="2" type="ORF">ACFQPF_03045</name>
</gene>
<sequence length="398" mass="46590">MTQWRSRSLPKVTMIPAGHAAGSLHKLMPRKVVWKAPSHIIRSLSDAASDYKQEHHACMDEESKELVRSIKSATFLLNKNNLTRTAAYLAFFKSYKEIEWAFLAHMVSRNAGYYMTDLKGEFIPRLMCENERNRWFLFLEHSNYMIFHDAYPQLLLYAESKKRKKALFHLLPYFGVSKLMVSVWNTFFTNRKYRKLLTVFLIINEQNYIEERIVKSIDHGMLLQSSSFKWQEILHFSQIVLSDGKKLYGAVAKKFGIWKERVSLGSALYAILFSPEKFQSFLQYAVNVPHTGSRADCVSHIFSPDGTPEACYLKERLRFFSLKKGASHLFSPSLVSAWPQTERPFIKNEDWYRDMNEIKDCLTITRPSWQQAHTSYYSSLHKLELTVLAHEWIKLQKK</sequence>
<dbReference type="EMBL" id="JBHTCP010000004">
    <property type="protein sequence ID" value="MFC7370648.1"/>
    <property type="molecule type" value="Genomic_DNA"/>
</dbReference>
<keyword evidence="3" id="KW-1185">Reference proteome</keyword>
<comment type="caution">
    <text evidence="2">The sequence shown here is derived from an EMBL/GenBank/DDBJ whole genome shotgun (WGS) entry which is preliminary data.</text>
</comment>
<dbReference type="Proteomes" id="UP001596549">
    <property type="component" value="Unassembled WGS sequence"/>
</dbReference>
<dbReference type="InterPro" id="IPR019658">
    <property type="entry name" value="DUF2515"/>
</dbReference>
<keyword evidence="1" id="KW-0812">Transmembrane</keyword>
<evidence type="ECO:0000313" key="3">
    <source>
        <dbReference type="Proteomes" id="UP001596549"/>
    </source>
</evidence>
<feature type="transmembrane region" description="Helical" evidence="1">
    <location>
        <begin position="166"/>
        <end position="187"/>
    </location>
</feature>
<proteinExistence type="predicted"/>
<organism evidence="2 3">
    <name type="scientific">Fictibacillus iocasae</name>
    <dbReference type="NCBI Taxonomy" id="2715437"/>
    <lineage>
        <taxon>Bacteria</taxon>
        <taxon>Bacillati</taxon>
        <taxon>Bacillota</taxon>
        <taxon>Bacilli</taxon>
        <taxon>Bacillales</taxon>
        <taxon>Fictibacillaceae</taxon>
        <taxon>Fictibacillus</taxon>
    </lineage>
</organism>
<keyword evidence="1" id="KW-0472">Membrane</keyword>
<name>A0ABW2NN62_9BACL</name>
<evidence type="ECO:0000313" key="2">
    <source>
        <dbReference type="EMBL" id="MFC7370648.1"/>
    </source>
</evidence>
<dbReference type="Pfam" id="PF10720">
    <property type="entry name" value="DUF2515"/>
    <property type="match status" value="1"/>
</dbReference>
<reference evidence="3" key="1">
    <citation type="journal article" date="2019" name="Int. J. Syst. Evol. Microbiol.">
        <title>The Global Catalogue of Microorganisms (GCM) 10K type strain sequencing project: providing services to taxonomists for standard genome sequencing and annotation.</title>
        <authorList>
            <consortium name="The Broad Institute Genomics Platform"/>
            <consortium name="The Broad Institute Genome Sequencing Center for Infectious Disease"/>
            <person name="Wu L."/>
            <person name="Ma J."/>
        </authorList>
    </citation>
    <scope>NUCLEOTIDE SEQUENCE [LARGE SCALE GENOMIC DNA]</scope>
    <source>
        <strain evidence="3">NBRC 106396</strain>
    </source>
</reference>